<comment type="subcellular location">
    <subcellularLocation>
        <location evidence="1">Cell junction</location>
        <location evidence="1">Gap junction</location>
    </subcellularLocation>
    <subcellularLocation>
        <location evidence="2 12">Cell membrane</location>
        <topology evidence="2 12">Multi-pass membrane protein</topology>
    </subcellularLocation>
</comment>
<organism evidence="13 14">
    <name type="scientific">Henosepilachna vigintioctopunctata</name>
    <dbReference type="NCBI Taxonomy" id="420089"/>
    <lineage>
        <taxon>Eukaryota</taxon>
        <taxon>Metazoa</taxon>
        <taxon>Ecdysozoa</taxon>
        <taxon>Arthropoda</taxon>
        <taxon>Hexapoda</taxon>
        <taxon>Insecta</taxon>
        <taxon>Pterygota</taxon>
        <taxon>Neoptera</taxon>
        <taxon>Endopterygota</taxon>
        <taxon>Coleoptera</taxon>
        <taxon>Polyphaga</taxon>
        <taxon>Cucujiformia</taxon>
        <taxon>Coccinelloidea</taxon>
        <taxon>Coccinellidae</taxon>
        <taxon>Epilachninae</taxon>
        <taxon>Epilachnini</taxon>
        <taxon>Henosepilachna</taxon>
    </lineage>
</organism>
<dbReference type="PANTHER" id="PTHR11893:SF41">
    <property type="entry name" value="INNEXIN INX2"/>
    <property type="match status" value="1"/>
</dbReference>
<evidence type="ECO:0000256" key="8">
    <source>
        <dbReference type="ARBA" id="ARBA00022989"/>
    </source>
</evidence>
<keyword evidence="3 12" id="KW-0813">Transport</keyword>
<protein>
    <recommendedName>
        <fullName evidence="12">Innexin</fullName>
    </recommendedName>
</protein>
<keyword evidence="9 12" id="KW-0406">Ion transport</keyword>
<dbReference type="GO" id="GO:0007602">
    <property type="term" value="P:phototransduction"/>
    <property type="evidence" value="ECO:0007669"/>
    <property type="project" value="TreeGrafter"/>
</dbReference>
<evidence type="ECO:0000256" key="12">
    <source>
        <dbReference type="RuleBase" id="RU010713"/>
    </source>
</evidence>
<evidence type="ECO:0000256" key="10">
    <source>
        <dbReference type="ARBA" id="ARBA00023136"/>
    </source>
</evidence>
<keyword evidence="6" id="KW-0303">Gap junction</keyword>
<evidence type="ECO:0000256" key="5">
    <source>
        <dbReference type="ARBA" id="ARBA00022692"/>
    </source>
</evidence>
<keyword evidence="10" id="KW-0472">Membrane</keyword>
<dbReference type="PROSITE" id="PS51013">
    <property type="entry name" value="PANNEXIN"/>
    <property type="match status" value="1"/>
</dbReference>
<keyword evidence="7" id="KW-0965">Cell junction</keyword>
<keyword evidence="11 12" id="KW-0407">Ion channel</keyword>
<evidence type="ECO:0000256" key="9">
    <source>
        <dbReference type="ARBA" id="ARBA00023065"/>
    </source>
</evidence>
<keyword evidence="8" id="KW-1133">Transmembrane helix</keyword>
<dbReference type="PANTHER" id="PTHR11893">
    <property type="entry name" value="INNEXIN"/>
    <property type="match status" value="1"/>
</dbReference>
<evidence type="ECO:0000256" key="11">
    <source>
        <dbReference type="ARBA" id="ARBA00023303"/>
    </source>
</evidence>
<evidence type="ECO:0000313" key="13">
    <source>
        <dbReference type="EMBL" id="KAK9883602.1"/>
    </source>
</evidence>
<dbReference type="GO" id="GO:0005243">
    <property type="term" value="F:gap junction channel activity"/>
    <property type="evidence" value="ECO:0007669"/>
    <property type="project" value="TreeGrafter"/>
</dbReference>
<dbReference type="Pfam" id="PF00876">
    <property type="entry name" value="Innexin"/>
    <property type="match status" value="1"/>
</dbReference>
<evidence type="ECO:0000256" key="6">
    <source>
        <dbReference type="ARBA" id="ARBA00022868"/>
    </source>
</evidence>
<gene>
    <name evidence="12" type="primary">inx</name>
    <name evidence="13" type="ORF">WA026_001777</name>
</gene>
<proteinExistence type="inferred from homology"/>
<comment type="caution">
    <text evidence="13">The sequence shown here is derived from an EMBL/GenBank/DDBJ whole genome shotgun (WGS) entry which is preliminary data.</text>
</comment>
<comment type="similarity">
    <text evidence="12">Belongs to the pannexin family.</text>
</comment>
<dbReference type="Proteomes" id="UP001431783">
    <property type="component" value="Unassembled WGS sequence"/>
</dbReference>
<comment type="function">
    <text evidence="12">Structural component of the gap junctions.</text>
</comment>
<dbReference type="GO" id="GO:0034220">
    <property type="term" value="P:monoatomic ion transmembrane transport"/>
    <property type="evidence" value="ECO:0007669"/>
    <property type="project" value="UniProtKB-KW"/>
</dbReference>
<evidence type="ECO:0000256" key="3">
    <source>
        <dbReference type="ARBA" id="ARBA00022448"/>
    </source>
</evidence>
<accession>A0AAW1UJ84</accession>
<evidence type="ECO:0000256" key="2">
    <source>
        <dbReference type="ARBA" id="ARBA00004651"/>
    </source>
</evidence>
<sequence>MIDILNSFKSLIKLEQVNIDNNLFKLHYKFTVIMLIVFSALLTSKQYFGEPISCDTDDKDRKQLIDMFCWMHGTYIVNKGRNNNILPGIFNEFDTSSEDLKNHTKRLLDKISVQPKDEIIWQKYYQWVSIMFGLQALLFYLPRYIWKHWEGGRMELLVQDLCGPLVPAEWNKETRQRLLKYLMNDNNGHRLYALHYSFCEILNLLNVIFQIRLMDWFLSGHFSLYGLTVGTIQNLNPMDKVFPKVAKCSYYRFGVSSTIENRDALCVLPLNVLNEKLF</sequence>
<dbReference type="GO" id="GO:0005921">
    <property type="term" value="C:gap junction"/>
    <property type="evidence" value="ECO:0007669"/>
    <property type="project" value="UniProtKB-SubCell"/>
</dbReference>
<keyword evidence="5" id="KW-0812">Transmembrane</keyword>
<evidence type="ECO:0000256" key="4">
    <source>
        <dbReference type="ARBA" id="ARBA00022475"/>
    </source>
</evidence>
<keyword evidence="14" id="KW-1185">Reference proteome</keyword>
<dbReference type="AlphaFoldDB" id="A0AAW1UJ84"/>
<dbReference type="InterPro" id="IPR000990">
    <property type="entry name" value="Innexin"/>
</dbReference>
<dbReference type="EMBL" id="JARQZJ010000091">
    <property type="protein sequence ID" value="KAK9883602.1"/>
    <property type="molecule type" value="Genomic_DNA"/>
</dbReference>
<evidence type="ECO:0000313" key="14">
    <source>
        <dbReference type="Proteomes" id="UP001431783"/>
    </source>
</evidence>
<reference evidence="13 14" key="1">
    <citation type="submission" date="2023-03" db="EMBL/GenBank/DDBJ databases">
        <title>Genome insight into feeding habits of ladybird beetles.</title>
        <authorList>
            <person name="Li H.-S."/>
            <person name="Huang Y.-H."/>
            <person name="Pang H."/>
        </authorList>
    </citation>
    <scope>NUCLEOTIDE SEQUENCE [LARGE SCALE GENOMIC DNA]</scope>
    <source>
        <strain evidence="13">SYSU_2023b</strain>
        <tissue evidence="13">Whole body</tissue>
    </source>
</reference>
<name>A0AAW1UJ84_9CUCU</name>
<keyword evidence="4" id="KW-1003">Cell membrane</keyword>
<dbReference type="PRINTS" id="PR01262">
    <property type="entry name" value="INNEXIN"/>
</dbReference>
<evidence type="ECO:0000256" key="1">
    <source>
        <dbReference type="ARBA" id="ARBA00004610"/>
    </source>
</evidence>
<dbReference type="GO" id="GO:0005886">
    <property type="term" value="C:plasma membrane"/>
    <property type="evidence" value="ECO:0007669"/>
    <property type="project" value="UniProtKB-SubCell"/>
</dbReference>
<evidence type="ECO:0000256" key="7">
    <source>
        <dbReference type="ARBA" id="ARBA00022949"/>
    </source>
</evidence>